<dbReference type="EMBL" id="JABWUV010000004">
    <property type="protein sequence ID" value="KAF6360161.1"/>
    <property type="molecule type" value="Genomic_DNA"/>
</dbReference>
<feature type="compositionally biased region" description="Basic and acidic residues" evidence="1">
    <location>
        <begin position="100"/>
        <end position="120"/>
    </location>
</feature>
<evidence type="ECO:0000256" key="2">
    <source>
        <dbReference type="SAM" id="Phobius"/>
    </source>
</evidence>
<gene>
    <name evidence="3" type="ORF">mMyoMyo1_011114</name>
</gene>
<organism evidence="3 4">
    <name type="scientific">Myotis myotis</name>
    <name type="common">Greater mouse-eared bat</name>
    <name type="synonym">Vespertilio myotis</name>
    <dbReference type="NCBI Taxonomy" id="51298"/>
    <lineage>
        <taxon>Eukaryota</taxon>
        <taxon>Metazoa</taxon>
        <taxon>Chordata</taxon>
        <taxon>Craniata</taxon>
        <taxon>Vertebrata</taxon>
        <taxon>Euteleostomi</taxon>
        <taxon>Mammalia</taxon>
        <taxon>Eutheria</taxon>
        <taxon>Laurasiatheria</taxon>
        <taxon>Chiroptera</taxon>
        <taxon>Yangochiroptera</taxon>
        <taxon>Vespertilionidae</taxon>
        <taxon>Myotis</taxon>
    </lineage>
</organism>
<evidence type="ECO:0000313" key="4">
    <source>
        <dbReference type="Proteomes" id="UP000527355"/>
    </source>
</evidence>
<protein>
    <submittedName>
        <fullName evidence="3">Uncharacterized protein</fullName>
    </submittedName>
</protein>
<dbReference type="Proteomes" id="UP000527355">
    <property type="component" value="Unassembled WGS sequence"/>
</dbReference>
<keyword evidence="2" id="KW-0472">Membrane</keyword>
<reference evidence="3 4" key="1">
    <citation type="journal article" date="2020" name="Nature">
        <title>Six reference-quality genomes reveal evolution of bat adaptations.</title>
        <authorList>
            <person name="Jebb D."/>
            <person name="Huang Z."/>
            <person name="Pippel M."/>
            <person name="Hughes G.M."/>
            <person name="Lavrichenko K."/>
            <person name="Devanna P."/>
            <person name="Winkler S."/>
            <person name="Jermiin L.S."/>
            <person name="Skirmuntt E.C."/>
            <person name="Katzourakis A."/>
            <person name="Burkitt-Gray L."/>
            <person name="Ray D.A."/>
            <person name="Sullivan K.A.M."/>
            <person name="Roscito J.G."/>
            <person name="Kirilenko B.M."/>
            <person name="Davalos L.M."/>
            <person name="Corthals A.P."/>
            <person name="Power M.L."/>
            <person name="Jones G."/>
            <person name="Ransome R.D."/>
            <person name="Dechmann D.K.N."/>
            <person name="Locatelli A.G."/>
            <person name="Puechmaille S.J."/>
            <person name="Fedrigo O."/>
            <person name="Jarvis E.D."/>
            <person name="Hiller M."/>
            <person name="Vernes S.C."/>
            <person name="Myers E.W."/>
            <person name="Teeling E.C."/>
        </authorList>
    </citation>
    <scope>NUCLEOTIDE SEQUENCE [LARGE SCALE GENOMIC DNA]</scope>
    <source>
        <strain evidence="3">MMyoMyo1</strain>
        <tissue evidence="3">Flight muscle</tissue>
    </source>
</reference>
<accession>A0A7J7YDV0</accession>
<name>A0A7J7YDV0_MYOMY</name>
<evidence type="ECO:0000256" key="1">
    <source>
        <dbReference type="SAM" id="MobiDB-lite"/>
    </source>
</evidence>
<keyword evidence="2" id="KW-0812">Transmembrane</keyword>
<dbReference type="AlphaFoldDB" id="A0A7J7YDV0"/>
<feature type="transmembrane region" description="Helical" evidence="2">
    <location>
        <begin position="6"/>
        <end position="26"/>
    </location>
</feature>
<comment type="caution">
    <text evidence="3">The sequence shown here is derived from an EMBL/GenBank/DDBJ whole genome shotgun (WGS) entry which is preliminary data.</text>
</comment>
<keyword evidence="2" id="KW-1133">Transmembrane helix</keyword>
<sequence length="140" mass="15417">MNIHVQVLSGYMFSFLLDICLGVTLLGKIVTQSAISGAYHPSSFNIKESSKIHIMDIICLSAWYCSHSSKKYTFFKGFDPPPHLSNCWGPTPAGPGVPKGVDRVGEEGMTRRQRSGDHHSQFPSQVQSRFSSQDLQPSSA</sequence>
<proteinExistence type="predicted"/>
<keyword evidence="4" id="KW-1185">Reference proteome</keyword>
<evidence type="ECO:0000313" key="3">
    <source>
        <dbReference type="EMBL" id="KAF6360161.1"/>
    </source>
</evidence>
<feature type="region of interest" description="Disordered" evidence="1">
    <location>
        <begin position="89"/>
        <end position="140"/>
    </location>
</feature>
<feature type="compositionally biased region" description="Polar residues" evidence="1">
    <location>
        <begin position="121"/>
        <end position="140"/>
    </location>
</feature>